<evidence type="ECO:0000259" key="2">
    <source>
        <dbReference type="Pfam" id="PF02470"/>
    </source>
</evidence>
<accession>A0A100VUG3</accession>
<evidence type="ECO:0000259" key="3">
    <source>
        <dbReference type="Pfam" id="PF11887"/>
    </source>
</evidence>
<gene>
    <name evidence="4" type="ORF">RMCB_0097</name>
</gene>
<dbReference type="InterPro" id="IPR005693">
    <property type="entry name" value="Mce"/>
</dbReference>
<evidence type="ECO:0000313" key="5">
    <source>
        <dbReference type="Proteomes" id="UP000069620"/>
    </source>
</evidence>
<dbReference type="OrthoDB" id="4741753at2"/>
<dbReference type="Pfam" id="PF02470">
    <property type="entry name" value="MlaD"/>
    <property type="match status" value="1"/>
</dbReference>
<dbReference type="InterPro" id="IPR003399">
    <property type="entry name" value="Mce/MlaD"/>
</dbReference>
<dbReference type="STRING" id="146020.RMCB_0097"/>
<dbReference type="PANTHER" id="PTHR33371:SF16">
    <property type="entry name" value="MCE-FAMILY PROTEIN MCE3F"/>
    <property type="match status" value="1"/>
</dbReference>
<dbReference type="NCBIfam" id="TIGR00996">
    <property type="entry name" value="Mtu_fam_mce"/>
    <property type="match status" value="1"/>
</dbReference>
<dbReference type="AlphaFoldDB" id="A0A100VUG3"/>
<dbReference type="InterPro" id="IPR052336">
    <property type="entry name" value="MlaD_Phospholipid_Transporter"/>
</dbReference>
<evidence type="ECO:0000256" key="1">
    <source>
        <dbReference type="SAM" id="MobiDB-lite"/>
    </source>
</evidence>
<reference evidence="5" key="2">
    <citation type="submission" date="2016-02" db="EMBL/GenBank/DDBJ databases">
        <title>Draft genome sequence of five rapidly growing Mycobacterium species.</title>
        <authorList>
            <person name="Katahira K."/>
            <person name="Gotou Y."/>
            <person name="Iida K."/>
            <person name="Ogura Y."/>
            <person name="Hayashi T."/>
        </authorList>
    </citation>
    <scope>NUCLEOTIDE SEQUENCE [LARGE SCALE GENOMIC DNA]</scope>
    <source>
        <strain evidence="5">JCM15654</strain>
    </source>
</reference>
<organism evidence="4 5">
    <name type="scientific">Mycolicibacterium brisbanense</name>
    <dbReference type="NCBI Taxonomy" id="146020"/>
    <lineage>
        <taxon>Bacteria</taxon>
        <taxon>Bacillati</taxon>
        <taxon>Actinomycetota</taxon>
        <taxon>Actinomycetes</taxon>
        <taxon>Mycobacteriales</taxon>
        <taxon>Mycobacteriaceae</taxon>
        <taxon>Mycolicibacterium</taxon>
    </lineage>
</organism>
<dbReference type="EMBL" id="BCSX01000002">
    <property type="protein sequence ID" value="GAS86001.1"/>
    <property type="molecule type" value="Genomic_DNA"/>
</dbReference>
<evidence type="ECO:0000313" key="4">
    <source>
        <dbReference type="EMBL" id="GAS86001.1"/>
    </source>
</evidence>
<feature type="domain" description="Mce/MlaD" evidence="2">
    <location>
        <begin position="41"/>
        <end position="114"/>
    </location>
</feature>
<sequence length="519" mass="54421">MLLTRFIKMQLVIFLTLTLVALVVLGLVFLRLPTWAGVGMYNLNAELPNSAGLYKTANVTYRGTTIGKVTSVEPTETGARIQMNIYDQYKIPTDATANVHSVSAVGEQFIDLISPGESKAYFASGDTITKGSVPAEVGPALDAAEHGLSVLPKEKIGVLLDETAKAVGGLGPSLQRLVDSTQSIASDFKDNLDPVNDIVTNSGPIIDSQVNSGDAISRWARNLNTISAQTAQNDAALRSSIEQAAPTADQLNAVFSDVRESLPQTLANLEIVIDMLKRYNKNVEQVLVVLPQGAAIAQTATIFAPEGLLHFGLGINMPPPCLTGFLPASQWRAPADTTTAPLPSGLYCKIPKDAQNAVRGARNYPCADVPGKRAATPAECRSNEPYVPMGTNPWYGDPNQIRNCPAPAARCDQPVDPGRVIPAPSVNTGLNPLPASMLPPPEVGGSAPTSDPLTAPRGGSVTCSGQQPNPCIYTPAAGSTATYSPSSGEVVGPGGVKYSVTNSNKPGDDGWKEMLAPAG</sequence>
<feature type="region of interest" description="Disordered" evidence="1">
    <location>
        <begin position="500"/>
        <end position="519"/>
    </location>
</feature>
<name>A0A100VUG3_9MYCO</name>
<reference evidence="5" key="1">
    <citation type="journal article" date="2016" name="Genome Announc.">
        <title>Draft Genome Sequences of Five Rapidly Growing Mycobacterium Species, M. thermoresistibile, M. fortuitum subsp. acetamidolyticum, M. canariasense, M. brisbanense, and M. novocastrense.</title>
        <authorList>
            <person name="Katahira K."/>
            <person name="Ogura Y."/>
            <person name="Gotoh Y."/>
            <person name="Hayashi T."/>
        </authorList>
    </citation>
    <scope>NUCLEOTIDE SEQUENCE [LARGE SCALE GENOMIC DNA]</scope>
    <source>
        <strain evidence="5">JCM15654</strain>
    </source>
</reference>
<dbReference type="InterPro" id="IPR024516">
    <property type="entry name" value="Mce_C"/>
</dbReference>
<feature type="region of interest" description="Disordered" evidence="1">
    <location>
        <begin position="434"/>
        <end position="463"/>
    </location>
</feature>
<dbReference type="GO" id="GO:0005576">
    <property type="term" value="C:extracellular region"/>
    <property type="evidence" value="ECO:0007669"/>
    <property type="project" value="TreeGrafter"/>
</dbReference>
<dbReference type="PANTHER" id="PTHR33371">
    <property type="entry name" value="INTERMEMBRANE PHOSPHOLIPID TRANSPORT SYSTEM BINDING PROTEIN MLAD-RELATED"/>
    <property type="match status" value="1"/>
</dbReference>
<dbReference type="RefSeq" id="WP_084388324.1">
    <property type="nucleotide sequence ID" value="NZ_BCSX01000002.1"/>
</dbReference>
<dbReference type="Pfam" id="PF11887">
    <property type="entry name" value="Mce4_CUP1"/>
    <property type="match status" value="1"/>
</dbReference>
<protein>
    <submittedName>
        <fullName evidence="4">Virulence factor Mce family protein</fullName>
    </submittedName>
</protein>
<proteinExistence type="predicted"/>
<keyword evidence="5" id="KW-1185">Reference proteome</keyword>
<comment type="caution">
    <text evidence="4">The sequence shown here is derived from an EMBL/GenBank/DDBJ whole genome shotgun (WGS) entry which is preliminary data.</text>
</comment>
<dbReference type="Proteomes" id="UP000069620">
    <property type="component" value="Unassembled WGS sequence"/>
</dbReference>
<feature type="domain" description="Mammalian cell entry C-terminal" evidence="3">
    <location>
        <begin position="123"/>
        <end position="288"/>
    </location>
</feature>